<dbReference type="Pfam" id="PF01784">
    <property type="entry name" value="DUF34_NIF3"/>
    <property type="match status" value="1"/>
</dbReference>
<evidence type="ECO:0000256" key="2">
    <source>
        <dbReference type="ARBA" id="ARBA00022723"/>
    </source>
</evidence>
<comment type="caution">
    <text evidence="3">The sequence shown here is derived from an EMBL/GenBank/DDBJ whole genome shotgun (WGS) entry which is preliminary data.</text>
</comment>
<dbReference type="SUPFAM" id="SSF102705">
    <property type="entry name" value="NIF3 (NGG1p interacting factor 3)-like"/>
    <property type="match status" value="1"/>
</dbReference>
<sequence>MQVRGITGHIESFAPLSYQESYDNAGLQTGHPDQEVTAVLICIDITDAVIEEALRLEANLIISHHPLIFSGLKKLTGSNYTERLVIEAIRQNLSIYAAHTNLDAVHTGVNHKMGEKLGLKNTGILVPMADHLRKLVFFVPADHADTV</sequence>
<evidence type="ECO:0000256" key="1">
    <source>
        <dbReference type="ARBA" id="ARBA00006964"/>
    </source>
</evidence>
<comment type="similarity">
    <text evidence="1">Belongs to the GTP cyclohydrolase I type 2/NIF3 family.</text>
</comment>
<keyword evidence="2" id="KW-0479">Metal-binding</keyword>
<protein>
    <recommendedName>
        <fullName evidence="4">Nif3-like dinuclear metal center hexameric protein</fullName>
    </recommendedName>
</protein>
<proteinExistence type="inferred from homology"/>
<gene>
    <name evidence="3" type="ORF">S06H3_44134</name>
</gene>
<accession>X1MZK9</accession>
<dbReference type="GO" id="GO:0046872">
    <property type="term" value="F:metal ion binding"/>
    <property type="evidence" value="ECO:0007669"/>
    <property type="project" value="UniProtKB-KW"/>
</dbReference>
<evidence type="ECO:0008006" key="4">
    <source>
        <dbReference type="Google" id="ProtNLM"/>
    </source>
</evidence>
<dbReference type="InterPro" id="IPR002678">
    <property type="entry name" value="DUF34/NIF3"/>
</dbReference>
<organism evidence="3">
    <name type="scientific">marine sediment metagenome</name>
    <dbReference type="NCBI Taxonomy" id="412755"/>
    <lineage>
        <taxon>unclassified sequences</taxon>
        <taxon>metagenomes</taxon>
        <taxon>ecological metagenomes</taxon>
    </lineage>
</organism>
<feature type="non-terminal residue" evidence="3">
    <location>
        <position position="147"/>
    </location>
</feature>
<dbReference type="Gene3D" id="3.40.1390.30">
    <property type="entry name" value="NIF3 (NGG1p interacting factor 3)-like"/>
    <property type="match status" value="1"/>
</dbReference>
<evidence type="ECO:0000313" key="3">
    <source>
        <dbReference type="EMBL" id="GAI37182.1"/>
    </source>
</evidence>
<name>X1MZK9_9ZZZZ</name>
<dbReference type="PANTHER" id="PTHR13799">
    <property type="entry name" value="NGG1 INTERACTING FACTOR 3"/>
    <property type="match status" value="1"/>
</dbReference>
<dbReference type="GO" id="GO:0005737">
    <property type="term" value="C:cytoplasm"/>
    <property type="evidence" value="ECO:0007669"/>
    <property type="project" value="TreeGrafter"/>
</dbReference>
<dbReference type="InterPro" id="IPR036069">
    <property type="entry name" value="DUF34/NIF3_sf"/>
</dbReference>
<dbReference type="PANTHER" id="PTHR13799:SF14">
    <property type="entry name" value="GTP CYCLOHYDROLASE 1 TYPE 2 HOMOLOG"/>
    <property type="match status" value="1"/>
</dbReference>
<dbReference type="FunFam" id="3.40.1390.30:FF:000001">
    <property type="entry name" value="GTP cyclohydrolase 1 type 2"/>
    <property type="match status" value="1"/>
</dbReference>
<dbReference type="EMBL" id="BARV01027432">
    <property type="protein sequence ID" value="GAI37182.1"/>
    <property type="molecule type" value="Genomic_DNA"/>
</dbReference>
<reference evidence="3" key="1">
    <citation type="journal article" date="2014" name="Front. Microbiol.">
        <title>High frequency of phylogenetically diverse reductive dehalogenase-homologous genes in deep subseafloor sedimentary metagenomes.</title>
        <authorList>
            <person name="Kawai M."/>
            <person name="Futagami T."/>
            <person name="Toyoda A."/>
            <person name="Takaki Y."/>
            <person name="Nishi S."/>
            <person name="Hori S."/>
            <person name="Arai W."/>
            <person name="Tsubouchi T."/>
            <person name="Morono Y."/>
            <person name="Uchiyama I."/>
            <person name="Ito T."/>
            <person name="Fujiyama A."/>
            <person name="Inagaki F."/>
            <person name="Takami H."/>
        </authorList>
    </citation>
    <scope>NUCLEOTIDE SEQUENCE</scope>
    <source>
        <strain evidence="3">Expedition CK06-06</strain>
    </source>
</reference>
<dbReference type="AlphaFoldDB" id="X1MZK9"/>